<accession>A0A0D1ZPU1</accession>
<keyword evidence="3" id="KW-0520">NAD</keyword>
<evidence type="ECO:0000259" key="7">
    <source>
        <dbReference type="Pfam" id="PF02826"/>
    </source>
</evidence>
<dbReference type="PANTHER" id="PTHR43761:SF1">
    <property type="entry name" value="D-ISOMER SPECIFIC 2-HYDROXYACID DEHYDROGENASE CATALYTIC DOMAIN-CONTAINING PROTEIN-RELATED"/>
    <property type="match status" value="1"/>
</dbReference>
<dbReference type="Gene3D" id="3.40.50.720">
    <property type="entry name" value="NAD(P)-binding Rossmann-like Domain"/>
    <property type="match status" value="2"/>
</dbReference>
<feature type="domain" description="D-isomer specific 2-hydroxyacid dehydrogenase catalytic" evidence="6">
    <location>
        <begin position="133"/>
        <end position="430"/>
    </location>
</feature>
<dbReference type="SUPFAM" id="SSF51735">
    <property type="entry name" value="NAD(P)-binding Rossmann-fold domains"/>
    <property type="match status" value="1"/>
</dbReference>
<feature type="region of interest" description="Disordered" evidence="5">
    <location>
        <begin position="57"/>
        <end position="104"/>
    </location>
</feature>
<dbReference type="InterPro" id="IPR029753">
    <property type="entry name" value="D-isomer_DH_CS"/>
</dbReference>
<evidence type="ECO:0000256" key="1">
    <source>
        <dbReference type="ARBA" id="ARBA00005854"/>
    </source>
</evidence>
<dbReference type="GO" id="GO:0051287">
    <property type="term" value="F:NAD binding"/>
    <property type="evidence" value="ECO:0007669"/>
    <property type="project" value="InterPro"/>
</dbReference>
<proteinExistence type="inferred from homology"/>
<dbReference type="AlphaFoldDB" id="A0A0D1ZPU1"/>
<sequence length="452" mass="48588">MKSASTAKTILSSTLPRIQTGVLNSHSILSSTSSSRPPRHFQIHSDAISRTLNRTYYSASTSPSTPARPSRTTPLTPLHHYHHSSSSTSTMSTSTSIPPFPTGPPPLPPGKDKHHIVVLEGIHAPTPTFSFPHTITIHQNSTPSQIASRIRDATIAISCVVPITPSDMDQAPHLGVLAVMAVGISWVDKADCARRGVTVTKCPAGNVDAVGEHFLTLYFAARKRVVQVHNTLATTSDWPQKGTLTKLWPNGPPRGAGQEKLGILGYGTLGTRVEKLARAVGFAEVVVAERKGAKEVRTGRVSFEEVLATCTVIVLTLPKEDDTVDLISEKELKTMQQDALIINIARGGIVNEVALAKALREGWIAGAAVDVLETEPAGVGTSPLLPDMSKPEAVAVPNLTVSSHIAWFTQSTIVRYQELLKQGIEGWVNGTLREAEDKVDKTVVVHQGRIWS</sequence>
<dbReference type="SUPFAM" id="SSF52283">
    <property type="entry name" value="Formate/glycerate dehydrogenase catalytic domain-like"/>
    <property type="match status" value="1"/>
</dbReference>
<evidence type="ECO:0000259" key="6">
    <source>
        <dbReference type="Pfam" id="PF00389"/>
    </source>
</evidence>
<evidence type="ECO:0008006" key="10">
    <source>
        <dbReference type="Google" id="ProtNLM"/>
    </source>
</evidence>
<dbReference type="Proteomes" id="UP000054302">
    <property type="component" value="Unassembled WGS sequence"/>
</dbReference>
<name>A0A0D1ZPU1_EXOME</name>
<dbReference type="PANTHER" id="PTHR43761">
    <property type="entry name" value="D-ISOMER SPECIFIC 2-HYDROXYACID DEHYDROGENASE FAMILY PROTEIN (AFU_ORTHOLOGUE AFUA_1G13630)"/>
    <property type="match status" value="1"/>
</dbReference>
<dbReference type="VEuPathDB" id="FungiDB:PV10_08461"/>
<dbReference type="InterPro" id="IPR050418">
    <property type="entry name" value="D-iso_2-hydroxyacid_DH_PdxB"/>
</dbReference>
<gene>
    <name evidence="8" type="ORF">PV10_08461</name>
</gene>
<feature type="domain" description="D-isomer specific 2-hydroxyacid dehydrogenase NAD-binding" evidence="7">
    <location>
        <begin position="220"/>
        <end position="406"/>
    </location>
</feature>
<dbReference type="GeneID" id="27326306"/>
<keyword evidence="2 4" id="KW-0560">Oxidoreductase</keyword>
<dbReference type="GO" id="GO:0016616">
    <property type="term" value="F:oxidoreductase activity, acting on the CH-OH group of donors, NAD or NADP as acceptor"/>
    <property type="evidence" value="ECO:0007669"/>
    <property type="project" value="InterPro"/>
</dbReference>
<evidence type="ECO:0000256" key="4">
    <source>
        <dbReference type="RuleBase" id="RU003719"/>
    </source>
</evidence>
<dbReference type="InterPro" id="IPR006140">
    <property type="entry name" value="D-isomer_DH_NAD-bd"/>
</dbReference>
<evidence type="ECO:0000313" key="9">
    <source>
        <dbReference type="Proteomes" id="UP000054302"/>
    </source>
</evidence>
<evidence type="ECO:0000256" key="3">
    <source>
        <dbReference type="ARBA" id="ARBA00023027"/>
    </source>
</evidence>
<comment type="similarity">
    <text evidence="1 4">Belongs to the D-isomer specific 2-hydroxyacid dehydrogenase family.</text>
</comment>
<dbReference type="OMA" id="CLEECHC"/>
<dbReference type="HOGENOM" id="CLU_019796_1_3_1"/>
<dbReference type="Pfam" id="PF00389">
    <property type="entry name" value="2-Hacid_dh"/>
    <property type="match status" value="1"/>
</dbReference>
<keyword evidence="9" id="KW-1185">Reference proteome</keyword>
<protein>
    <recommendedName>
        <fullName evidence="10">D-isomer specific 2-hydroxyacid dehydrogenase NAD-binding domain-containing protein</fullName>
    </recommendedName>
</protein>
<dbReference type="InterPro" id="IPR036291">
    <property type="entry name" value="NAD(P)-bd_dom_sf"/>
</dbReference>
<dbReference type="OrthoDB" id="298012at2759"/>
<dbReference type="EMBL" id="KN847525">
    <property type="protein sequence ID" value="KIV88823.1"/>
    <property type="molecule type" value="Genomic_DNA"/>
</dbReference>
<reference evidence="8 9" key="1">
    <citation type="submission" date="2015-01" db="EMBL/GenBank/DDBJ databases">
        <title>The Genome Sequence of Exophiala mesophila CBS40295.</title>
        <authorList>
            <consortium name="The Broad Institute Genomics Platform"/>
            <person name="Cuomo C."/>
            <person name="de Hoog S."/>
            <person name="Gorbushina A."/>
            <person name="Stielow B."/>
            <person name="Teixiera M."/>
            <person name="Abouelleil A."/>
            <person name="Chapman S.B."/>
            <person name="Priest M."/>
            <person name="Young S.K."/>
            <person name="Wortman J."/>
            <person name="Nusbaum C."/>
            <person name="Birren B."/>
        </authorList>
    </citation>
    <scope>NUCLEOTIDE SEQUENCE [LARGE SCALE GENOMIC DNA]</scope>
    <source>
        <strain evidence="8 9">CBS 40295</strain>
    </source>
</reference>
<evidence type="ECO:0000313" key="8">
    <source>
        <dbReference type="EMBL" id="KIV88823.1"/>
    </source>
</evidence>
<evidence type="ECO:0000256" key="5">
    <source>
        <dbReference type="SAM" id="MobiDB-lite"/>
    </source>
</evidence>
<dbReference type="PROSITE" id="PS00671">
    <property type="entry name" value="D_2_HYDROXYACID_DH_3"/>
    <property type="match status" value="1"/>
</dbReference>
<feature type="compositionally biased region" description="Low complexity" evidence="5">
    <location>
        <begin position="58"/>
        <end position="97"/>
    </location>
</feature>
<dbReference type="Pfam" id="PF02826">
    <property type="entry name" value="2-Hacid_dh_C"/>
    <property type="match status" value="1"/>
</dbReference>
<dbReference type="InterPro" id="IPR006139">
    <property type="entry name" value="D-isomer_2_OHA_DH_cat_dom"/>
</dbReference>
<evidence type="ECO:0000256" key="2">
    <source>
        <dbReference type="ARBA" id="ARBA00023002"/>
    </source>
</evidence>
<dbReference type="STRING" id="212818.A0A0D1ZPU1"/>
<organism evidence="8 9">
    <name type="scientific">Exophiala mesophila</name>
    <name type="common">Black yeast-like fungus</name>
    <dbReference type="NCBI Taxonomy" id="212818"/>
    <lineage>
        <taxon>Eukaryota</taxon>
        <taxon>Fungi</taxon>
        <taxon>Dikarya</taxon>
        <taxon>Ascomycota</taxon>
        <taxon>Pezizomycotina</taxon>
        <taxon>Eurotiomycetes</taxon>
        <taxon>Chaetothyriomycetidae</taxon>
        <taxon>Chaetothyriales</taxon>
        <taxon>Herpotrichiellaceae</taxon>
        <taxon>Exophiala</taxon>
    </lineage>
</organism>
<dbReference type="RefSeq" id="XP_016220397.1">
    <property type="nucleotide sequence ID" value="XM_016373486.1"/>
</dbReference>